<dbReference type="PANTHER" id="PTHR43788:SF6">
    <property type="entry name" value="DNA HELICASE B"/>
    <property type="match status" value="1"/>
</dbReference>
<reference evidence="5" key="1">
    <citation type="submission" date="2017-02" db="EMBL/GenBank/DDBJ databases">
        <title>Complete genome sequence of Cupriavidus necator strain NH9, a 3-chlorobenzoate degrader.</title>
        <authorList>
            <person name="Moriuchi R."/>
            <person name="Dohra H."/>
            <person name="Ogawa N."/>
        </authorList>
    </citation>
    <scope>NUCLEOTIDE SEQUENCE [LARGE SCALE GENOMIC DNA]</scope>
    <source>
        <strain evidence="5">NH9</strain>
    </source>
</reference>
<protein>
    <recommendedName>
        <fullName evidence="6">DNA2/NAM7 helicase helicase domain-containing protein</fullName>
    </recommendedName>
</protein>
<dbReference type="KEGG" id="cuh:BJN34_22125"/>
<evidence type="ECO:0000256" key="3">
    <source>
        <dbReference type="SAM" id="MobiDB-lite"/>
    </source>
</evidence>
<sequence length="651" mass="71603">MSQESTKANHNNQRRDSWKEARAAIDFWQALEYLTPQSPPAVKVKDSVWEFNANASDDEMPWKDPEKRLIVDRQIGRNKKFQIYSGIVGGNYFIETARRHLGAPVIDKTEMRPPSSVACICINVDAQGIASGQLFVSTVPWAMAEIARASGKDATLNFRGFFGMEGREQELRSKVQDLMVERKLLAKEPDAKLAEQINSNENPDLEAVETPSATEATGEISDARPAPSAVRPITTADIVAITELVFELSGWRPEQQEKWRIQAKQAPEKGKDNKAASQEDLLNSFYAEDLEQLGEAVARREYGAGLAAYLKGEDSTGRVDLEARRDKFIEGVHPSRLPAGCWPAKHPLVTAQQFAVNAVMSDLAKGEGLFSVNGPPGTGKTTMLKDIIAAIVVSRADAMLSFDNPTSAFKKRIEIEDYTYAAYELDARLRGFGIVVSSANNGAVENITKELPGLAAIAEGIDIDCFSMVADSVAAPDKAKTREMNRERWGLFTAVLGSKANRNQFAGRLWFTESQKRPKDGKPLPPPDPLRLRSLPDLINTGEHGALPWDEARRQYQEARRKVSGAPAQLLTSSAVPSSKPNGPLSCTTELLLHCCVTSRLWINEVFPAPFSPARTVSDDSLNSLSSNRLKPCTRSFEIIPRALSVVLQSP</sequence>
<dbReference type="SUPFAM" id="SSF52540">
    <property type="entry name" value="P-loop containing nucleoside triphosphate hydrolases"/>
    <property type="match status" value="1"/>
</dbReference>
<dbReference type="EMBL" id="CP017758">
    <property type="protein sequence ID" value="AQV96567.1"/>
    <property type="molecule type" value="Genomic_DNA"/>
</dbReference>
<dbReference type="InterPro" id="IPR027417">
    <property type="entry name" value="P-loop_NTPase"/>
</dbReference>
<dbReference type="PANTHER" id="PTHR43788">
    <property type="entry name" value="DNA2/NAM7 HELICASE FAMILY MEMBER"/>
    <property type="match status" value="1"/>
</dbReference>
<dbReference type="GO" id="GO:0005524">
    <property type="term" value="F:ATP binding"/>
    <property type="evidence" value="ECO:0007669"/>
    <property type="project" value="UniProtKB-KW"/>
</dbReference>
<keyword evidence="2" id="KW-0067">ATP-binding</keyword>
<dbReference type="InterPro" id="IPR050534">
    <property type="entry name" value="Coronavir_polyprotein_1ab"/>
</dbReference>
<accession>A0A1U9UVW6</accession>
<dbReference type="AlphaFoldDB" id="A0A1U9UVW6"/>
<gene>
    <name evidence="4" type="ORF">BJN34_22125</name>
</gene>
<evidence type="ECO:0008006" key="6">
    <source>
        <dbReference type="Google" id="ProtNLM"/>
    </source>
</evidence>
<proteinExistence type="predicted"/>
<feature type="region of interest" description="Disordered" evidence="3">
    <location>
        <begin position="197"/>
        <end position="228"/>
    </location>
</feature>
<dbReference type="Gene3D" id="3.40.50.300">
    <property type="entry name" value="P-loop containing nucleotide triphosphate hydrolases"/>
    <property type="match status" value="1"/>
</dbReference>
<evidence type="ECO:0000256" key="2">
    <source>
        <dbReference type="ARBA" id="ARBA00022840"/>
    </source>
</evidence>
<organism evidence="4 5">
    <name type="scientific">Cupriavidus necator</name>
    <name type="common">Alcaligenes eutrophus</name>
    <name type="synonym">Ralstonia eutropha</name>
    <dbReference type="NCBI Taxonomy" id="106590"/>
    <lineage>
        <taxon>Bacteria</taxon>
        <taxon>Pseudomonadati</taxon>
        <taxon>Pseudomonadota</taxon>
        <taxon>Betaproteobacteria</taxon>
        <taxon>Burkholderiales</taxon>
        <taxon>Burkholderiaceae</taxon>
        <taxon>Cupriavidus</taxon>
    </lineage>
</organism>
<evidence type="ECO:0000256" key="1">
    <source>
        <dbReference type="ARBA" id="ARBA00022741"/>
    </source>
</evidence>
<dbReference type="Proteomes" id="UP000189627">
    <property type="component" value="Chromosome 2"/>
</dbReference>
<name>A0A1U9UVW6_CUPNE</name>
<keyword evidence="1" id="KW-0547">Nucleotide-binding</keyword>
<evidence type="ECO:0000313" key="4">
    <source>
        <dbReference type="EMBL" id="AQV96567.1"/>
    </source>
</evidence>
<evidence type="ECO:0000313" key="5">
    <source>
        <dbReference type="Proteomes" id="UP000189627"/>
    </source>
</evidence>
<dbReference type="GO" id="GO:0003678">
    <property type="term" value="F:DNA helicase activity"/>
    <property type="evidence" value="ECO:0007669"/>
    <property type="project" value="UniProtKB-ARBA"/>
</dbReference>
<feature type="region of interest" description="Disordered" evidence="3">
    <location>
        <begin position="511"/>
        <end position="536"/>
    </location>
</feature>